<gene>
    <name evidence="1" type="ORF">DSO57_1026947</name>
</gene>
<proteinExistence type="predicted"/>
<dbReference type="EMBL" id="QTSX02001581">
    <property type="protein sequence ID" value="KAJ9080261.1"/>
    <property type="molecule type" value="Genomic_DNA"/>
</dbReference>
<accession>A0ACC2U0X5</accession>
<sequence>MVNCGGMLSITSADEAYEFGKPMLKHFQLEHGVTYLNSAGFGVVPWVIRDARLEWMDKIERAPDRFMMDSFDIQVEKALEPLAAYIGAPHSDVVFVNNITMGLSTITRSLDLKRGDRVLVLNSAYSTVRVLLDYLVEEYGVILVEFNHREESNQDLLANLKALLKDLESQNLKLKCALFEAITSSPALILPYEEMARLIKRYGALVIVDGAHCFGQVPLKLGESCIDFFVTNLHKWGFTYRPAALMYVRKEHQKQLYLPMISTGYVAPDFKRSFSWPGTHDFSLWLCTPAALRFRQELGDSAIREYCHTLAWQGGHRVAKILGTKVLGDKSQMGFMANVLLPVMNSGTDISLPIIEYLWSNHKVRTKIILFHNQWYTRISAQIFNTEEDFVKLATCLLEALHALNIYSTPSKSISTQ</sequence>
<evidence type="ECO:0000313" key="1">
    <source>
        <dbReference type="EMBL" id="KAJ9080261.1"/>
    </source>
</evidence>
<name>A0ACC2U0X5_9FUNG</name>
<protein>
    <submittedName>
        <fullName evidence="1">Uncharacterized protein</fullName>
    </submittedName>
</protein>
<evidence type="ECO:0000313" key="2">
    <source>
        <dbReference type="Proteomes" id="UP001165960"/>
    </source>
</evidence>
<reference evidence="1" key="1">
    <citation type="submission" date="2022-04" db="EMBL/GenBank/DDBJ databases">
        <title>Genome of the entomopathogenic fungus Entomophthora muscae.</title>
        <authorList>
            <person name="Elya C."/>
            <person name="Lovett B.R."/>
            <person name="Lee E."/>
            <person name="Macias A.M."/>
            <person name="Hajek A.E."/>
            <person name="De Bivort B.L."/>
            <person name="Kasson M.T."/>
            <person name="De Fine Licht H.H."/>
            <person name="Stajich J.E."/>
        </authorList>
    </citation>
    <scope>NUCLEOTIDE SEQUENCE</scope>
    <source>
        <strain evidence="1">Berkeley</strain>
    </source>
</reference>
<keyword evidence="2" id="KW-1185">Reference proteome</keyword>
<dbReference type="Proteomes" id="UP001165960">
    <property type="component" value="Unassembled WGS sequence"/>
</dbReference>
<organism evidence="1 2">
    <name type="scientific">Entomophthora muscae</name>
    <dbReference type="NCBI Taxonomy" id="34485"/>
    <lineage>
        <taxon>Eukaryota</taxon>
        <taxon>Fungi</taxon>
        <taxon>Fungi incertae sedis</taxon>
        <taxon>Zoopagomycota</taxon>
        <taxon>Entomophthoromycotina</taxon>
        <taxon>Entomophthoromycetes</taxon>
        <taxon>Entomophthorales</taxon>
        <taxon>Entomophthoraceae</taxon>
        <taxon>Entomophthora</taxon>
    </lineage>
</organism>
<comment type="caution">
    <text evidence="1">The sequence shown here is derived from an EMBL/GenBank/DDBJ whole genome shotgun (WGS) entry which is preliminary data.</text>
</comment>